<evidence type="ECO:0000313" key="3">
    <source>
        <dbReference type="Proteomes" id="UP000070501"/>
    </source>
</evidence>
<evidence type="ECO:0000256" key="1">
    <source>
        <dbReference type="SAM" id="MobiDB-lite"/>
    </source>
</evidence>
<proteinExistence type="predicted"/>
<gene>
    <name evidence="2" type="ORF">Micbo1qcDRAFT_162997</name>
</gene>
<feature type="compositionally biased region" description="Pro residues" evidence="1">
    <location>
        <begin position="98"/>
        <end position="107"/>
    </location>
</feature>
<feature type="non-terminal residue" evidence="2">
    <location>
        <position position="170"/>
    </location>
</feature>
<protein>
    <submittedName>
        <fullName evidence="2">Uncharacterized protein</fullName>
    </submittedName>
</protein>
<reference evidence="3" key="1">
    <citation type="submission" date="2016-02" db="EMBL/GenBank/DDBJ databases">
        <title>Draft genome sequence of Microdochium bolleyi, a fungal endophyte of beachgrass.</title>
        <authorList>
            <consortium name="DOE Joint Genome Institute"/>
            <person name="David A.S."/>
            <person name="May G."/>
            <person name="Haridas S."/>
            <person name="Lim J."/>
            <person name="Wang M."/>
            <person name="Labutti K."/>
            <person name="Lipzen A."/>
            <person name="Barry K."/>
            <person name="Grigoriev I.V."/>
        </authorList>
    </citation>
    <scope>NUCLEOTIDE SEQUENCE [LARGE SCALE GENOMIC DNA]</scope>
    <source>
        <strain evidence="3">J235TASD1</strain>
    </source>
</reference>
<evidence type="ECO:0000313" key="2">
    <source>
        <dbReference type="EMBL" id="KXJ91328.1"/>
    </source>
</evidence>
<organism evidence="2 3">
    <name type="scientific">Microdochium bolleyi</name>
    <dbReference type="NCBI Taxonomy" id="196109"/>
    <lineage>
        <taxon>Eukaryota</taxon>
        <taxon>Fungi</taxon>
        <taxon>Dikarya</taxon>
        <taxon>Ascomycota</taxon>
        <taxon>Pezizomycotina</taxon>
        <taxon>Sordariomycetes</taxon>
        <taxon>Xylariomycetidae</taxon>
        <taxon>Xylariales</taxon>
        <taxon>Microdochiaceae</taxon>
        <taxon>Microdochium</taxon>
    </lineage>
</organism>
<keyword evidence="3" id="KW-1185">Reference proteome</keyword>
<name>A0A136J262_9PEZI</name>
<dbReference type="EMBL" id="KQ964250">
    <property type="protein sequence ID" value="KXJ91328.1"/>
    <property type="molecule type" value="Genomic_DNA"/>
</dbReference>
<dbReference type="AlphaFoldDB" id="A0A136J262"/>
<sequence>MRTIYADNIVLGHGKPPETRRHSELAQMLRESRPCRFEGRLAPVSPCRPHDSSPTFSCPTALPASGHGSRAQQGRRMAGPPRMSTPRSAVDEREVWPSAPPSSSPAPVMPAPGLEAGLSACAEQQRSLGWDLSWGVSGALWDGAVALMASCLGRPGGLPWDNVRYIRYQA</sequence>
<feature type="region of interest" description="Disordered" evidence="1">
    <location>
        <begin position="46"/>
        <end position="107"/>
    </location>
</feature>
<dbReference type="InParanoid" id="A0A136J262"/>
<dbReference type="Proteomes" id="UP000070501">
    <property type="component" value="Unassembled WGS sequence"/>
</dbReference>
<accession>A0A136J262</accession>